<protein>
    <submittedName>
        <fullName evidence="1">Uncharacterized protein</fullName>
    </submittedName>
</protein>
<evidence type="ECO:0000313" key="2">
    <source>
        <dbReference type="Proteomes" id="UP000054350"/>
    </source>
</evidence>
<dbReference type="Proteomes" id="UP000054350">
    <property type="component" value="Unassembled WGS sequence"/>
</dbReference>
<dbReference type="Gene3D" id="3.80.10.10">
    <property type="entry name" value="Ribonuclease Inhibitor"/>
    <property type="match status" value="1"/>
</dbReference>
<reference evidence="1 2" key="1">
    <citation type="submission" date="2009-11" db="EMBL/GenBank/DDBJ databases">
        <title>Annotation of Allomyces macrogynus ATCC 38327.</title>
        <authorList>
            <consortium name="The Broad Institute Genome Sequencing Platform"/>
            <person name="Russ C."/>
            <person name="Cuomo C."/>
            <person name="Burger G."/>
            <person name="Gray M.W."/>
            <person name="Holland P.W.H."/>
            <person name="King N."/>
            <person name="Lang F.B.F."/>
            <person name="Roger A.J."/>
            <person name="Ruiz-Trillo I."/>
            <person name="Young S.K."/>
            <person name="Zeng Q."/>
            <person name="Gargeya S."/>
            <person name="Fitzgerald M."/>
            <person name="Haas B."/>
            <person name="Abouelleil A."/>
            <person name="Alvarado L."/>
            <person name="Arachchi H.M."/>
            <person name="Berlin A."/>
            <person name="Chapman S.B."/>
            <person name="Gearin G."/>
            <person name="Goldberg J."/>
            <person name="Griggs A."/>
            <person name="Gujja S."/>
            <person name="Hansen M."/>
            <person name="Heiman D."/>
            <person name="Howarth C."/>
            <person name="Larimer J."/>
            <person name="Lui A."/>
            <person name="MacDonald P.J.P."/>
            <person name="McCowen C."/>
            <person name="Montmayeur A."/>
            <person name="Murphy C."/>
            <person name="Neiman D."/>
            <person name="Pearson M."/>
            <person name="Priest M."/>
            <person name="Roberts A."/>
            <person name="Saif S."/>
            <person name="Shea T."/>
            <person name="Sisk P."/>
            <person name="Stolte C."/>
            <person name="Sykes S."/>
            <person name="Wortman J."/>
            <person name="Nusbaum C."/>
            <person name="Birren B."/>
        </authorList>
    </citation>
    <scope>NUCLEOTIDE SEQUENCE [LARGE SCALE GENOMIC DNA]</scope>
    <source>
        <strain evidence="1 2">ATCC 38327</strain>
    </source>
</reference>
<reference evidence="2" key="2">
    <citation type="submission" date="2009-11" db="EMBL/GenBank/DDBJ databases">
        <title>The Genome Sequence of Allomyces macrogynus strain ATCC 38327.</title>
        <authorList>
            <consortium name="The Broad Institute Genome Sequencing Platform"/>
            <person name="Russ C."/>
            <person name="Cuomo C."/>
            <person name="Shea T."/>
            <person name="Young S.K."/>
            <person name="Zeng Q."/>
            <person name="Koehrsen M."/>
            <person name="Haas B."/>
            <person name="Borodovsky M."/>
            <person name="Guigo R."/>
            <person name="Alvarado L."/>
            <person name="Berlin A."/>
            <person name="Borenstein D."/>
            <person name="Chen Z."/>
            <person name="Engels R."/>
            <person name="Freedman E."/>
            <person name="Gellesch M."/>
            <person name="Goldberg J."/>
            <person name="Griggs A."/>
            <person name="Gujja S."/>
            <person name="Heiman D."/>
            <person name="Hepburn T."/>
            <person name="Howarth C."/>
            <person name="Jen D."/>
            <person name="Larson L."/>
            <person name="Lewis B."/>
            <person name="Mehta T."/>
            <person name="Park D."/>
            <person name="Pearson M."/>
            <person name="Roberts A."/>
            <person name="Saif S."/>
            <person name="Shenoy N."/>
            <person name="Sisk P."/>
            <person name="Stolte C."/>
            <person name="Sykes S."/>
            <person name="Walk T."/>
            <person name="White J."/>
            <person name="Yandava C."/>
            <person name="Burger G."/>
            <person name="Gray M.W."/>
            <person name="Holland P.W.H."/>
            <person name="King N."/>
            <person name="Lang F.B.F."/>
            <person name="Roger A.J."/>
            <person name="Ruiz-Trillo I."/>
            <person name="Lander E."/>
            <person name="Nusbaum C."/>
        </authorList>
    </citation>
    <scope>NUCLEOTIDE SEQUENCE [LARGE SCALE GENOMIC DNA]</scope>
    <source>
        <strain evidence="2">ATCC 38327</strain>
    </source>
</reference>
<gene>
    <name evidence="1" type="ORF">AMAG_16685</name>
</gene>
<dbReference type="AlphaFoldDB" id="A0A0L0TBV6"/>
<evidence type="ECO:0000313" key="1">
    <source>
        <dbReference type="EMBL" id="KNE72201.1"/>
    </source>
</evidence>
<dbReference type="InterPro" id="IPR032675">
    <property type="entry name" value="LRR_dom_sf"/>
</dbReference>
<dbReference type="EMBL" id="GG745377">
    <property type="protein sequence ID" value="KNE72201.1"/>
    <property type="molecule type" value="Genomic_DNA"/>
</dbReference>
<keyword evidence="2" id="KW-1185">Reference proteome</keyword>
<dbReference type="VEuPathDB" id="FungiDB:AMAG_16685"/>
<dbReference type="SUPFAM" id="SSF52047">
    <property type="entry name" value="RNI-like"/>
    <property type="match status" value="1"/>
</dbReference>
<dbReference type="OrthoDB" id="10022853at2759"/>
<name>A0A0L0TBV6_ALLM3</name>
<organism evidence="1 2">
    <name type="scientific">Allomyces macrogynus (strain ATCC 38327)</name>
    <name type="common">Allomyces javanicus var. macrogynus</name>
    <dbReference type="NCBI Taxonomy" id="578462"/>
    <lineage>
        <taxon>Eukaryota</taxon>
        <taxon>Fungi</taxon>
        <taxon>Fungi incertae sedis</taxon>
        <taxon>Blastocladiomycota</taxon>
        <taxon>Blastocladiomycetes</taxon>
        <taxon>Blastocladiales</taxon>
        <taxon>Blastocladiaceae</taxon>
        <taxon>Allomyces</taxon>
    </lineage>
</organism>
<accession>A0A0L0TBV6</accession>
<sequence length="575" mass="63946">MTASLCLVNLPQDVLNIVAELLNRSDRRALLHLAFAAPTLYAVCLHVAIRTDTDGGIPRKDYYDDFRFVGDSPDSANIMPTMLGTVQDTRRDPSASQPSWHLILLPRSADRSLVPLPGRITDTVVANWHWSLLPVLERQLRRCAAYPKRDWTTVDLPLHCTVLRLGFDLDFGKFTIAQSVVKLVLESVESVTLVPTGSALPHLREFGVSFDKSLFLDREKSVAAATTLFSLVPPSLTVLKLADLGEHALLVAARLVRQLPSLAELHMFANNHRTIKGFDSVMAALPRSGFPYLHLVLNTRDTVGWDEEKAMVDKLVASFPRSVHSLFITSNVWLLRAPLATHALTIDVDAMLHDESSKLAQNLLAPTLRRLTIVESDFDHDIAPVLEQLPASLVHLELRQVRLNRHGLAALARAFPPQLESLYLHGGELTAAVLDQYLTGAWPSTLSHLDLTFGFEFESSLPLIPSSVRVLTMDLVCALLSTDGDAMVAAWITALPPSVRVLNMYLNSTFRSALVDVLLTVTRVRVSGWRRMHEWNEPFDVPVAVTTALAAQFASFDVLHEIEDDLWRRKYGDLL</sequence>
<proteinExistence type="predicted"/>